<organism evidence="1 2">
    <name type="scientific">Trichothecium roseum</name>
    <dbReference type="NCBI Taxonomy" id="47278"/>
    <lineage>
        <taxon>Eukaryota</taxon>
        <taxon>Fungi</taxon>
        <taxon>Dikarya</taxon>
        <taxon>Ascomycota</taxon>
        <taxon>Pezizomycotina</taxon>
        <taxon>Sordariomycetes</taxon>
        <taxon>Hypocreomycetidae</taxon>
        <taxon>Hypocreales</taxon>
        <taxon>Hypocreales incertae sedis</taxon>
        <taxon>Trichothecium</taxon>
    </lineage>
</organism>
<name>A0ACC0V5V3_9HYPO</name>
<dbReference type="Proteomes" id="UP001163324">
    <property type="component" value="Chromosome 3"/>
</dbReference>
<dbReference type="EMBL" id="CM047942">
    <property type="protein sequence ID" value="KAI9901142.1"/>
    <property type="molecule type" value="Genomic_DNA"/>
</dbReference>
<evidence type="ECO:0000313" key="2">
    <source>
        <dbReference type="Proteomes" id="UP001163324"/>
    </source>
</evidence>
<comment type="caution">
    <text evidence="1">The sequence shown here is derived from an EMBL/GenBank/DDBJ whole genome shotgun (WGS) entry which is preliminary data.</text>
</comment>
<sequence length="558" mass="63540">MLGAALQGCCCGLPTLPTFAATVASLLVCYRVYNATNPSCDSGVALVREKSGSKSFGLWTRLSFYFDCRGLYHDVWHKFSKAGLPVLVPTLGSRKEFFLPHSSMKWVLSQPSRVLGMWDAFSEMFQLGHSLGDEKYMLDTWPHLMARHVLTHELDDHVMPVYEELKTAMDTHLAQGEAWETKNLLQTVRLIILQAGSRFTVGEPLCRDQVYLQHIMSTIDSIVAMAGATGFLPPFLRPILGPILCYPTYRKVRKLESFYREEFRRRLDLFDQGRDGEKVDLLQKMLRFARQKRPEELATDQMTRRMCMANLAFIYLASFTTTHIITNMLASNAEHDTIALLREEAESFASRFEDPRELWTRRNTVEMVRADSVCRESLRLNTVPTRAVVRKVMTDGVVTDTGLPLPRGSLVSFVSHPMHTDPDRFENPLAFDPFRFVKIRQDEALSRRVNVQPGEVGGPWNPHSLLSTGGLLVFGRGKNSCPGRFLMDFQLKMMISHLVCNWDIAFPESYGGKRLEAQWTLEFIFPAKHAQFRVRRRQGTQDEIKGEESTEEGDGVLV</sequence>
<gene>
    <name evidence="1" type="ORF">N3K66_002959</name>
</gene>
<accession>A0ACC0V5V3</accession>
<reference evidence="1" key="1">
    <citation type="submission" date="2022-10" db="EMBL/GenBank/DDBJ databases">
        <title>Complete Genome of Trichothecium roseum strain YXFP-22015, a Plant Pathogen Isolated from Citrus.</title>
        <authorList>
            <person name="Wang Y."/>
            <person name="Zhu L."/>
        </authorList>
    </citation>
    <scope>NUCLEOTIDE SEQUENCE</scope>
    <source>
        <strain evidence="1">YXFP-22015</strain>
    </source>
</reference>
<proteinExistence type="predicted"/>
<evidence type="ECO:0000313" key="1">
    <source>
        <dbReference type="EMBL" id="KAI9901142.1"/>
    </source>
</evidence>
<protein>
    <submittedName>
        <fullName evidence="1">Uncharacterized protein</fullName>
    </submittedName>
</protein>
<keyword evidence="2" id="KW-1185">Reference proteome</keyword>